<accession>A0A2K8JMU6</accession>
<proteinExistence type="evidence at transcript level"/>
<reference evidence="2" key="1">
    <citation type="submission" date="2016-10" db="EMBL/GenBank/DDBJ databases">
        <title>The assassin bug Pristhesancus plagipennis produces two different types of venom.</title>
        <authorList>
            <person name="Walker A.A."/>
            <person name="Herzig V."/>
            <person name="Jin J."/>
            <person name="Fry B.G."/>
            <person name="King G.F."/>
        </authorList>
    </citation>
    <scope>NUCLEOTIDE SEQUENCE</scope>
    <source>
        <tissue evidence="2">Venom/labial glands</tissue>
    </source>
</reference>
<feature type="signal peptide" evidence="1">
    <location>
        <begin position="1"/>
        <end position="17"/>
    </location>
</feature>
<feature type="chain" id="PRO_5014758927" evidence="1">
    <location>
        <begin position="18"/>
        <end position="41"/>
    </location>
</feature>
<dbReference type="AlphaFoldDB" id="A0A2K8JMU6"/>
<keyword evidence="1" id="KW-0732">Signal</keyword>
<sequence length="41" mass="4819">MFCFWSLIGFFFFYAGATSKASIKNFCNQFLKTAQWLVLKI</sequence>
<protein>
    <submittedName>
        <fullName evidence="2">Uncharacterized protein</fullName>
    </submittedName>
</protein>
<evidence type="ECO:0000256" key="1">
    <source>
        <dbReference type="SAM" id="SignalP"/>
    </source>
</evidence>
<dbReference type="EMBL" id="KY031230">
    <property type="protein sequence ID" value="ATU82981.1"/>
    <property type="molecule type" value="mRNA"/>
</dbReference>
<evidence type="ECO:0000313" key="2">
    <source>
        <dbReference type="EMBL" id="ATU82981.1"/>
    </source>
</evidence>
<organism evidence="2">
    <name type="scientific">Pristhesancus plagipennis</name>
    <name type="common">Common assassin bug</name>
    <dbReference type="NCBI Taxonomy" id="1955184"/>
    <lineage>
        <taxon>Eukaryota</taxon>
        <taxon>Metazoa</taxon>
        <taxon>Ecdysozoa</taxon>
        <taxon>Arthropoda</taxon>
        <taxon>Hexapoda</taxon>
        <taxon>Insecta</taxon>
        <taxon>Pterygota</taxon>
        <taxon>Neoptera</taxon>
        <taxon>Paraneoptera</taxon>
        <taxon>Hemiptera</taxon>
        <taxon>Heteroptera</taxon>
        <taxon>Panheteroptera</taxon>
        <taxon>Cimicomorpha</taxon>
        <taxon>Reduviidae</taxon>
        <taxon>Harpactorinae</taxon>
        <taxon>Harpactorini</taxon>
        <taxon>Pristhesancus</taxon>
    </lineage>
</organism>
<name>A0A2K8JMU6_PRIPG</name>